<dbReference type="InParanoid" id="A0A5J5EKL2"/>
<evidence type="ECO:0000313" key="2">
    <source>
        <dbReference type="EMBL" id="KAA8895516.1"/>
    </source>
</evidence>
<evidence type="ECO:0000256" key="1">
    <source>
        <dbReference type="SAM" id="SignalP"/>
    </source>
</evidence>
<proteinExistence type="predicted"/>
<keyword evidence="3" id="KW-1185">Reference proteome</keyword>
<comment type="caution">
    <text evidence="2">The sequence shown here is derived from an EMBL/GenBank/DDBJ whole genome shotgun (WGS) entry which is preliminary data.</text>
</comment>
<organism evidence="2 3">
    <name type="scientific">Sphaerosporella brunnea</name>
    <dbReference type="NCBI Taxonomy" id="1250544"/>
    <lineage>
        <taxon>Eukaryota</taxon>
        <taxon>Fungi</taxon>
        <taxon>Dikarya</taxon>
        <taxon>Ascomycota</taxon>
        <taxon>Pezizomycotina</taxon>
        <taxon>Pezizomycetes</taxon>
        <taxon>Pezizales</taxon>
        <taxon>Pyronemataceae</taxon>
        <taxon>Sphaerosporella</taxon>
    </lineage>
</organism>
<keyword evidence="1" id="KW-0732">Signal</keyword>
<dbReference type="AlphaFoldDB" id="A0A5J5EKL2"/>
<gene>
    <name evidence="2" type="ORF">FN846DRAFT_969130</name>
</gene>
<feature type="chain" id="PRO_5023869675" description="Secreted protein" evidence="1">
    <location>
        <begin position="18"/>
        <end position="95"/>
    </location>
</feature>
<evidence type="ECO:0008006" key="4">
    <source>
        <dbReference type="Google" id="ProtNLM"/>
    </source>
</evidence>
<sequence length="95" mass="10624">MMMMMMMMMVMISVTCALSTPLSGPKRPKLLEVSAWYTNTSARPARTPNLLCPGPKKAAFQLGDSALQTSRRVRIPGSPRLLLLLQSYQVQCHVW</sequence>
<protein>
    <recommendedName>
        <fullName evidence="4">Secreted protein</fullName>
    </recommendedName>
</protein>
<accession>A0A5J5EKL2</accession>
<name>A0A5J5EKL2_9PEZI</name>
<dbReference type="EMBL" id="VXIS01000259">
    <property type="protein sequence ID" value="KAA8895516.1"/>
    <property type="molecule type" value="Genomic_DNA"/>
</dbReference>
<evidence type="ECO:0000313" key="3">
    <source>
        <dbReference type="Proteomes" id="UP000326924"/>
    </source>
</evidence>
<dbReference type="Proteomes" id="UP000326924">
    <property type="component" value="Unassembled WGS sequence"/>
</dbReference>
<reference evidence="2 3" key="1">
    <citation type="submission" date="2019-09" db="EMBL/GenBank/DDBJ databases">
        <title>Draft genome of the ectomycorrhizal ascomycete Sphaerosporella brunnea.</title>
        <authorList>
            <consortium name="DOE Joint Genome Institute"/>
            <person name="Benucci G.M."/>
            <person name="Marozzi G."/>
            <person name="Antonielli L."/>
            <person name="Sanchez S."/>
            <person name="Marco P."/>
            <person name="Wang X."/>
            <person name="Falini L.B."/>
            <person name="Barry K."/>
            <person name="Haridas S."/>
            <person name="Lipzen A."/>
            <person name="Labutti K."/>
            <person name="Grigoriev I.V."/>
            <person name="Murat C."/>
            <person name="Martin F."/>
            <person name="Albertini E."/>
            <person name="Donnini D."/>
            <person name="Bonito G."/>
        </authorList>
    </citation>
    <scope>NUCLEOTIDE SEQUENCE [LARGE SCALE GENOMIC DNA]</scope>
    <source>
        <strain evidence="2 3">Sb_GMNB300</strain>
    </source>
</reference>
<feature type="signal peptide" evidence="1">
    <location>
        <begin position="1"/>
        <end position="17"/>
    </location>
</feature>